<keyword evidence="5" id="KW-0998">Cell outer membrane</keyword>
<evidence type="ECO:0000313" key="9">
    <source>
        <dbReference type="EMBL" id="QGA27379.1"/>
    </source>
</evidence>
<reference evidence="9 10" key="1">
    <citation type="submission" date="2019-10" db="EMBL/GenBank/DDBJ databases">
        <authorList>
            <person name="Dong K."/>
        </authorList>
    </citation>
    <scope>NUCLEOTIDE SEQUENCE [LARGE SCALE GENOMIC DNA]</scope>
    <source>
        <strain evidence="10">dk4302</strain>
    </source>
</reference>
<evidence type="ECO:0000256" key="1">
    <source>
        <dbReference type="ARBA" id="ARBA00004442"/>
    </source>
</evidence>
<keyword evidence="10" id="KW-1185">Reference proteome</keyword>
<dbReference type="Proteomes" id="UP000326921">
    <property type="component" value="Chromosome"/>
</dbReference>
<keyword evidence="3" id="KW-0732">Signal</keyword>
<accession>A0A5Q0QDT6</accession>
<sequence>MKKSRIFKYILGALIVSSTLSCKDFLDREPTSYSSSGFYKSEGAVEDGVSGIYATLNINLAFNLPFNIMLDHWTGLAFERAENTTIGAGGALNPDNTSVAQWWNANFSTISRANAVLVGSEPYLDKLEGRSKQYLAEARVLRAFAYCNLLTAFGKVPLFQKPVTTEEYDVARTNEHVIVDFLLTDMDACLNDLPWLADSRGRVDRAVAYGIKARLALLAGSLNYNNKGTDYYKIAAEAAKQVIGQRQLAANFEDLFNKAGQQKADVRNESLFEIIYSDKGIKKTHMIGFGQVSRNYGQTGRHPSQLLADTYECKDGLRIDESPQYDPKKPWANRDPRFSYTLWMHKDTVEGNTNGTETGRVKMILDVYQPTTKIYNFNTQTWNVGVNADINSGAAWTSFANAGVGYMWKKYSNEKIESIGAQSCNSIVMRYAEILLTYAEAKIELNELDNTVYEAINKVRNRSKMPNVSADRIGNQEKMRQLVRRERKVELALEGIHFSDMRRWKIGDLENAGPSYGYPLPTRAANGTIIEEGYDIATSDMIPNFKKSARHDLNDIANYDTYKSKLKVRDQNRFWDNKFYLFPVPQRELDLAPALGQNEGY</sequence>
<proteinExistence type="inferred from homology"/>
<gene>
    <name evidence="9" type="ORF">GFH32_14115</name>
</gene>
<comment type="subcellular location">
    <subcellularLocation>
        <location evidence="1">Cell outer membrane</location>
    </subcellularLocation>
</comment>
<evidence type="ECO:0000259" key="7">
    <source>
        <dbReference type="Pfam" id="PF07980"/>
    </source>
</evidence>
<dbReference type="RefSeq" id="WP_153512216.1">
    <property type="nucleotide sequence ID" value="NZ_CP045652.1"/>
</dbReference>
<name>A0A5Q0QDT6_9SPHI</name>
<dbReference type="InterPro" id="IPR012944">
    <property type="entry name" value="SusD_RagB_dom"/>
</dbReference>
<dbReference type="InterPro" id="IPR011990">
    <property type="entry name" value="TPR-like_helical_dom_sf"/>
</dbReference>
<dbReference type="EMBL" id="CP045652">
    <property type="protein sequence ID" value="QGA27379.1"/>
    <property type="molecule type" value="Genomic_DNA"/>
</dbReference>
<organism evidence="9 10">
    <name type="scientific">Sphingobacterium zhuxiongii</name>
    <dbReference type="NCBI Taxonomy" id="2662364"/>
    <lineage>
        <taxon>Bacteria</taxon>
        <taxon>Pseudomonadati</taxon>
        <taxon>Bacteroidota</taxon>
        <taxon>Sphingobacteriia</taxon>
        <taxon>Sphingobacteriales</taxon>
        <taxon>Sphingobacteriaceae</taxon>
        <taxon>Sphingobacterium</taxon>
    </lineage>
</organism>
<feature type="domain" description="SusD-like N-terminal" evidence="8">
    <location>
        <begin position="24"/>
        <end position="216"/>
    </location>
</feature>
<dbReference type="SUPFAM" id="SSF48452">
    <property type="entry name" value="TPR-like"/>
    <property type="match status" value="1"/>
</dbReference>
<dbReference type="Pfam" id="PF07980">
    <property type="entry name" value="SusD_RagB"/>
    <property type="match status" value="1"/>
</dbReference>
<evidence type="ECO:0000256" key="5">
    <source>
        <dbReference type="ARBA" id="ARBA00023237"/>
    </source>
</evidence>
<dbReference type="AlphaFoldDB" id="A0A5Q0QDT6"/>
<evidence type="ECO:0000256" key="4">
    <source>
        <dbReference type="ARBA" id="ARBA00023136"/>
    </source>
</evidence>
<keyword evidence="6" id="KW-0175">Coiled coil</keyword>
<keyword evidence="4" id="KW-0472">Membrane</keyword>
<evidence type="ECO:0000256" key="2">
    <source>
        <dbReference type="ARBA" id="ARBA00006275"/>
    </source>
</evidence>
<evidence type="ECO:0000256" key="6">
    <source>
        <dbReference type="SAM" id="Coils"/>
    </source>
</evidence>
<dbReference type="InterPro" id="IPR033985">
    <property type="entry name" value="SusD-like_N"/>
</dbReference>
<comment type="similarity">
    <text evidence="2">Belongs to the SusD family.</text>
</comment>
<protein>
    <submittedName>
        <fullName evidence="9">RagB/SusD family nutrient uptake outer membrane protein</fullName>
    </submittedName>
</protein>
<feature type="domain" description="RagB/SusD" evidence="7">
    <location>
        <begin position="268"/>
        <end position="601"/>
    </location>
</feature>
<dbReference type="GO" id="GO:0009279">
    <property type="term" value="C:cell outer membrane"/>
    <property type="evidence" value="ECO:0007669"/>
    <property type="project" value="UniProtKB-SubCell"/>
</dbReference>
<dbReference type="KEGG" id="sphe:GFH32_14115"/>
<dbReference type="PROSITE" id="PS51257">
    <property type="entry name" value="PROKAR_LIPOPROTEIN"/>
    <property type="match status" value="1"/>
</dbReference>
<evidence type="ECO:0000256" key="3">
    <source>
        <dbReference type="ARBA" id="ARBA00022729"/>
    </source>
</evidence>
<evidence type="ECO:0000259" key="8">
    <source>
        <dbReference type="Pfam" id="PF14322"/>
    </source>
</evidence>
<evidence type="ECO:0000313" key="10">
    <source>
        <dbReference type="Proteomes" id="UP000326921"/>
    </source>
</evidence>
<dbReference type="Pfam" id="PF14322">
    <property type="entry name" value="SusD-like_3"/>
    <property type="match status" value="1"/>
</dbReference>
<feature type="coiled-coil region" evidence="6">
    <location>
        <begin position="431"/>
        <end position="458"/>
    </location>
</feature>
<dbReference type="Gene3D" id="1.25.40.390">
    <property type="match status" value="1"/>
</dbReference>